<dbReference type="InterPro" id="IPR040168">
    <property type="entry name" value="Not2/3/5"/>
</dbReference>
<feature type="region of interest" description="Disordered" evidence="4">
    <location>
        <begin position="150"/>
        <end position="179"/>
    </location>
</feature>
<dbReference type="GO" id="GO:0006355">
    <property type="term" value="P:regulation of DNA-templated transcription"/>
    <property type="evidence" value="ECO:0007669"/>
    <property type="project" value="InterPro"/>
</dbReference>
<feature type="region of interest" description="Disordered" evidence="4">
    <location>
        <begin position="196"/>
        <end position="246"/>
    </location>
</feature>
<feature type="domain" description="NOT2/NOT3/NOT5 C-terminal" evidence="5">
    <location>
        <begin position="431"/>
        <end position="556"/>
    </location>
</feature>
<evidence type="ECO:0000256" key="3">
    <source>
        <dbReference type="ARBA" id="ARBA00023163"/>
    </source>
</evidence>
<dbReference type="FunFam" id="2.30.30.1020:FF:000005">
    <property type="entry name" value="Regena, isoform C"/>
    <property type="match status" value="1"/>
</dbReference>
<feature type="compositionally biased region" description="Polar residues" evidence="4">
    <location>
        <begin position="155"/>
        <end position="173"/>
    </location>
</feature>
<dbReference type="GO" id="GO:2000036">
    <property type="term" value="P:regulation of stem cell population maintenance"/>
    <property type="evidence" value="ECO:0007669"/>
    <property type="project" value="UniProtKB-ARBA"/>
</dbReference>
<feature type="compositionally biased region" description="Polar residues" evidence="4">
    <location>
        <begin position="196"/>
        <end position="206"/>
    </location>
</feature>
<feature type="compositionally biased region" description="Low complexity" evidence="4">
    <location>
        <begin position="51"/>
        <end position="62"/>
    </location>
</feature>
<dbReference type="PANTHER" id="PTHR23326">
    <property type="entry name" value="CCR4 NOT-RELATED"/>
    <property type="match status" value="1"/>
</dbReference>
<comment type="similarity">
    <text evidence="1">Belongs to the CNOT2/3/5 family.</text>
</comment>
<dbReference type="EMBL" id="AP029263">
    <property type="protein sequence ID" value="BFF91585.1"/>
    <property type="molecule type" value="Genomic_DNA"/>
</dbReference>
<evidence type="ECO:0000256" key="2">
    <source>
        <dbReference type="ARBA" id="ARBA00023015"/>
    </source>
</evidence>
<dbReference type="AlphaFoldDB" id="A0AAU9EYG2"/>
<feature type="region of interest" description="Disordered" evidence="4">
    <location>
        <begin position="346"/>
        <end position="376"/>
    </location>
</feature>
<evidence type="ECO:0000256" key="4">
    <source>
        <dbReference type="SAM" id="MobiDB-lite"/>
    </source>
</evidence>
<evidence type="ECO:0000313" key="6">
    <source>
        <dbReference type="EMBL" id="BFF91585.1"/>
    </source>
</evidence>
<evidence type="ECO:0000256" key="1">
    <source>
        <dbReference type="ARBA" id="ARBA00007682"/>
    </source>
</evidence>
<name>A0AAU9EYG2_DROMD</name>
<dbReference type="Gene3D" id="2.30.30.1020">
    <property type="entry name" value="CCR4-NOT complex subunit 2/3/5, C-terminal domain"/>
    <property type="match status" value="1"/>
</dbReference>
<sequence length="571" mass="58573">MANLNFQQPPRSIANAALAGRTTGGFGGSSLTGHVTPTSGMFQTGAASYGQTQQQQPQQQPQLSPNRNAQLSVGGPALSSGSRNANLFGPRQFVERRAMQGLGSGPMSNMGNFMQTGRGGYGTGGGGGPLNSFHVFGGSGADVSTPALLDPTEFPSLTNARGQNDQTLPQSNPLQPPGSKPYGNFFTSFGMVKQPTSEQSEFTMSNEDFPALPGTQNSDGTTNAVGSSGSGGVGSGGNATGGVTENHLDGTEKAMNSIVVSGSSGTSGTSVGVVGGNGLGAVGSGLGGVVVGGGGGGGGNAAIGSVGSSHVGLVGSSGVNSVTSSNAMMGVGGGLGSGPGSGGNGGASGCGVGDHLNDNSSNDKLVKSGVQTSPDGKVTNIPATMVNNQFGMVGLLTFIRAAETDPNLVTLSLGTDLTGLGLNLNSQESLHTTFAGPFVEQPCRAQDVEFNVPPEYLINFAIRDKLTAPVLKKLQEDLLFFLFYTNIGDIMQLMAAAELHSREWRYHVEEKIWITRIPGINQYEKNGTKERGTFYYFDAQSWKRLSKVFQIDAEKLDKCPNISAFMNGQSV</sequence>
<dbReference type="InterPro" id="IPR038635">
    <property type="entry name" value="CCR4-NOT_su2/3/5_C_sf"/>
</dbReference>
<organism evidence="6 7">
    <name type="scientific">Drosophila madeirensis</name>
    <name type="common">Fruit fly</name>
    <dbReference type="NCBI Taxonomy" id="30013"/>
    <lineage>
        <taxon>Eukaryota</taxon>
        <taxon>Metazoa</taxon>
        <taxon>Ecdysozoa</taxon>
        <taxon>Arthropoda</taxon>
        <taxon>Hexapoda</taxon>
        <taxon>Insecta</taxon>
        <taxon>Pterygota</taxon>
        <taxon>Neoptera</taxon>
        <taxon>Endopterygota</taxon>
        <taxon>Diptera</taxon>
        <taxon>Brachycera</taxon>
        <taxon>Muscomorpha</taxon>
        <taxon>Ephydroidea</taxon>
        <taxon>Drosophilidae</taxon>
        <taxon>Drosophila</taxon>
        <taxon>Sophophora</taxon>
    </lineage>
</organism>
<dbReference type="Pfam" id="PF04153">
    <property type="entry name" value="NOT2_3_5_C"/>
    <property type="match status" value="1"/>
</dbReference>
<dbReference type="InterPro" id="IPR007282">
    <property type="entry name" value="NOT2/3/5_C"/>
</dbReference>
<protein>
    <submittedName>
        <fullName evidence="6">Regulator of gene activity</fullName>
    </submittedName>
</protein>
<dbReference type="GO" id="GO:0030015">
    <property type="term" value="C:CCR4-NOT core complex"/>
    <property type="evidence" value="ECO:0007669"/>
    <property type="project" value="InterPro"/>
</dbReference>
<proteinExistence type="inferred from homology"/>
<feature type="compositionally biased region" description="Polar residues" evidence="4">
    <location>
        <begin position="35"/>
        <end position="50"/>
    </location>
</feature>
<gene>
    <name evidence="6" type="ORF">DMAD_09832</name>
</gene>
<keyword evidence="3" id="KW-0804">Transcription</keyword>
<dbReference type="Proteomes" id="UP001500889">
    <property type="component" value="Chromosome O"/>
</dbReference>
<feature type="region of interest" description="Disordered" evidence="4">
    <location>
        <begin position="28"/>
        <end position="86"/>
    </location>
</feature>
<feature type="compositionally biased region" description="Gly residues" evidence="4">
    <location>
        <begin position="228"/>
        <end position="240"/>
    </location>
</feature>
<accession>A0AAU9EYG2</accession>
<keyword evidence="2" id="KW-0805">Transcription regulation</keyword>
<feature type="compositionally biased region" description="Polar residues" evidence="4">
    <location>
        <begin position="358"/>
        <end position="374"/>
    </location>
</feature>
<evidence type="ECO:0000259" key="5">
    <source>
        <dbReference type="Pfam" id="PF04153"/>
    </source>
</evidence>
<evidence type="ECO:0000313" key="7">
    <source>
        <dbReference type="Proteomes" id="UP001500889"/>
    </source>
</evidence>
<keyword evidence="7" id="KW-1185">Reference proteome</keyword>
<reference evidence="6 7" key="1">
    <citation type="submission" date="2024-02" db="EMBL/GenBank/DDBJ databases">
        <title>A chromosome-level genome assembly of Drosophila madeirensis, a fruit fly species endemic to Madeira island.</title>
        <authorList>
            <person name="Tomihara K."/>
            <person name="Llopart A."/>
            <person name="Yamamoto D."/>
        </authorList>
    </citation>
    <scope>NUCLEOTIDE SEQUENCE [LARGE SCALE GENOMIC DNA]</scope>
    <source>
        <strain evidence="6 7">RF1</strain>
    </source>
</reference>